<evidence type="ECO:0000256" key="7">
    <source>
        <dbReference type="SAM" id="MobiDB-lite"/>
    </source>
</evidence>
<dbReference type="WBParaSite" id="TASK_0000628501-mRNA-1">
    <property type="protein sequence ID" value="TASK_0000628501-mRNA-1"/>
    <property type="gene ID" value="TASK_0000628501"/>
</dbReference>
<evidence type="ECO:0000313" key="10">
    <source>
        <dbReference type="Proteomes" id="UP000282613"/>
    </source>
</evidence>
<feature type="compositionally biased region" description="Pro residues" evidence="7">
    <location>
        <begin position="419"/>
        <end position="429"/>
    </location>
</feature>
<keyword evidence="2" id="KW-0479">Metal-binding</keyword>
<comment type="subcellular location">
    <subcellularLocation>
        <location evidence="1">Nucleus</location>
    </subcellularLocation>
</comment>
<evidence type="ECO:0000256" key="3">
    <source>
        <dbReference type="ARBA" id="ARBA00022737"/>
    </source>
</evidence>
<evidence type="ECO:0000256" key="1">
    <source>
        <dbReference type="ARBA" id="ARBA00004123"/>
    </source>
</evidence>
<feature type="compositionally biased region" description="Low complexity" evidence="7">
    <location>
        <begin position="362"/>
        <end position="375"/>
    </location>
</feature>
<evidence type="ECO:0000256" key="6">
    <source>
        <dbReference type="ARBA" id="ARBA00023242"/>
    </source>
</evidence>
<feature type="compositionally biased region" description="Basic residues" evidence="7">
    <location>
        <begin position="727"/>
        <end position="736"/>
    </location>
</feature>
<feature type="region of interest" description="Disordered" evidence="7">
    <location>
        <begin position="1"/>
        <end position="23"/>
    </location>
</feature>
<feature type="compositionally biased region" description="Basic and acidic residues" evidence="7">
    <location>
        <begin position="333"/>
        <end position="352"/>
    </location>
</feature>
<keyword evidence="5" id="KW-0862">Zinc</keyword>
<dbReference type="SMART" id="SM00355">
    <property type="entry name" value="ZnF_C2H2"/>
    <property type="match status" value="7"/>
</dbReference>
<keyword evidence="4" id="KW-0863">Zinc-finger</keyword>
<dbReference type="STRING" id="60517.A0A0R3W7M4"/>
<evidence type="ECO:0000256" key="4">
    <source>
        <dbReference type="ARBA" id="ARBA00022771"/>
    </source>
</evidence>
<dbReference type="Proteomes" id="UP000282613">
    <property type="component" value="Unassembled WGS sequence"/>
</dbReference>
<dbReference type="SUPFAM" id="SSF57667">
    <property type="entry name" value="beta-beta-alpha zinc fingers"/>
    <property type="match status" value="1"/>
</dbReference>
<dbReference type="PROSITE" id="PS00028">
    <property type="entry name" value="ZINC_FINGER_C2H2_1"/>
    <property type="match status" value="1"/>
</dbReference>
<feature type="compositionally biased region" description="Acidic residues" evidence="7">
    <location>
        <begin position="613"/>
        <end position="623"/>
    </location>
</feature>
<reference evidence="11" key="1">
    <citation type="submission" date="2016-04" db="UniProtKB">
        <authorList>
            <consortium name="WormBaseParasite"/>
        </authorList>
    </citation>
    <scope>IDENTIFICATION</scope>
</reference>
<gene>
    <name evidence="9" type="ORF">TASK_LOCUS6286</name>
</gene>
<keyword evidence="10" id="KW-1185">Reference proteome</keyword>
<sequence>MLNNSPPESKDLSRRPTKAKHALIESPVDPISVNITSPQRKRAKIIRFTTDDFTWQCWQCLSAFSSNLDLDDHLKGCDSRNAAEGDVILPMGDSLPGCPFCPRDGCQAESKPYYFHDFNAHVESQHPEVKELSCPYCTDKIPSPRLEDLTSHILLDHQIHWRPSPASMVYQRMDDVAHRVVTCLGCGWCTFVLRAQDAVQPPASLASHMSRCVGRGARLSVPRLPPYLRRPTQVPTRALVSALTAASTSASHAFAVRFPGVRGYVASTFETAATDSGTSSWSVAVSAEGDGVPQKRLKYQSPLKAASPVPATVPLPPQVNPKLEEEEEENEMEREGGEKEEEESKPALEEKLTNGNEPALSPKPTVETEVVVKPESISPVKEPQAEEQQQEEVEKLKEEDVNETTKTEDTTKVEDEEPPPQQQPTPAPQPRRRTPTTTPPPASLRRNTVPKKVFDVPLDLPPSPPPSSTAAADGAKKPASTRVYVCPICGDNALSSLRERDKHLQVEHTGELVFPCQLCGMAYPVYIALRRHAVLKHAANFDAVLYGQPDMEPVECPYCELVAFTSPEVLQLHLAKIHPEQFQQQTVVSAVASSLAAPDSDSDAEGGGRGADRDDENDKDWEVENGSKGGGITSTPAASAASVIAAATRLEGVSGVRRGRGRGGRRGRSKSLGAPIYTSADLLNDPDLLESVENSLQMRRSFTPGRRGRGRGRGRGGGGTSAVRGRGTGRRGRPRGSSRAFGIHTAAATTTVATLHHSMAPVAQQQLNTYTVITDSAGNPVEGVAATPASAMDGMELPPPPNAVSPLELVLAQTSPDHAPVTCRLCGPEAQVVLDNAKELYIHMELDHNPESTCEQLGCQACGRIFFGPHHRGDLIGHIRVMHQGQEEAMSCPNHAAEGGCGAKFTSTRLRDSHLLVTDAPGWSCPLQLAAESLQAVTEVAEAGGAAAETFDTMVLATEIAADAVGQMVLAYGCPLCSRVFVGQNCTARYLAHQSQCGAVEGDEVVMVEADQPHSMVVLAAAAENPQ</sequence>
<name>A0A0R3W7M4_TAEAS</name>
<feature type="compositionally biased region" description="Basic and acidic residues" evidence="7">
    <location>
        <begin position="392"/>
        <end position="413"/>
    </location>
</feature>
<reference evidence="9 10" key="2">
    <citation type="submission" date="2018-11" db="EMBL/GenBank/DDBJ databases">
        <authorList>
            <consortium name="Pathogen Informatics"/>
        </authorList>
    </citation>
    <scope>NUCLEOTIDE SEQUENCE [LARGE SCALE GENOMIC DNA]</scope>
</reference>
<evidence type="ECO:0000259" key="8">
    <source>
        <dbReference type="PROSITE" id="PS00028"/>
    </source>
</evidence>
<dbReference type="InterPro" id="IPR013087">
    <property type="entry name" value="Znf_C2H2_type"/>
</dbReference>
<protein>
    <submittedName>
        <fullName evidence="11">C2H2-type domain-containing protein</fullName>
    </submittedName>
</protein>
<dbReference type="InterPro" id="IPR036236">
    <property type="entry name" value="Znf_C2H2_sf"/>
</dbReference>
<evidence type="ECO:0000313" key="9">
    <source>
        <dbReference type="EMBL" id="VDK36430.1"/>
    </source>
</evidence>
<dbReference type="GO" id="GO:0008270">
    <property type="term" value="F:zinc ion binding"/>
    <property type="evidence" value="ECO:0007669"/>
    <property type="project" value="UniProtKB-KW"/>
</dbReference>
<feature type="region of interest" description="Disordered" evidence="7">
    <location>
        <begin position="302"/>
        <end position="476"/>
    </location>
</feature>
<dbReference type="GO" id="GO:0005634">
    <property type="term" value="C:nucleus"/>
    <property type="evidence" value="ECO:0007669"/>
    <property type="project" value="UniProtKB-SubCell"/>
</dbReference>
<evidence type="ECO:0000256" key="5">
    <source>
        <dbReference type="ARBA" id="ARBA00022833"/>
    </source>
</evidence>
<feature type="region of interest" description="Disordered" evidence="7">
    <location>
        <begin position="593"/>
        <end position="638"/>
    </location>
</feature>
<keyword evidence="3" id="KW-0677">Repeat</keyword>
<organism evidence="11">
    <name type="scientific">Taenia asiatica</name>
    <name type="common">Asian tapeworm</name>
    <dbReference type="NCBI Taxonomy" id="60517"/>
    <lineage>
        <taxon>Eukaryota</taxon>
        <taxon>Metazoa</taxon>
        <taxon>Spiralia</taxon>
        <taxon>Lophotrochozoa</taxon>
        <taxon>Platyhelminthes</taxon>
        <taxon>Cestoda</taxon>
        <taxon>Eucestoda</taxon>
        <taxon>Cyclophyllidea</taxon>
        <taxon>Taeniidae</taxon>
        <taxon>Taenia</taxon>
    </lineage>
</organism>
<dbReference type="EMBL" id="UYRS01018485">
    <property type="protein sequence ID" value="VDK36430.1"/>
    <property type="molecule type" value="Genomic_DNA"/>
</dbReference>
<feature type="domain" description="C2H2-type" evidence="8">
    <location>
        <begin position="516"/>
        <end position="537"/>
    </location>
</feature>
<accession>A0A0R3W7M4</accession>
<evidence type="ECO:0000313" key="11">
    <source>
        <dbReference type="WBParaSite" id="TASK_0000628501-mRNA-1"/>
    </source>
</evidence>
<dbReference type="OrthoDB" id="6263892at2759"/>
<feature type="region of interest" description="Disordered" evidence="7">
    <location>
        <begin position="701"/>
        <end position="739"/>
    </location>
</feature>
<evidence type="ECO:0000256" key="2">
    <source>
        <dbReference type="ARBA" id="ARBA00022723"/>
    </source>
</evidence>
<dbReference type="AlphaFoldDB" id="A0A0R3W7M4"/>
<dbReference type="PANTHER" id="PTHR24406">
    <property type="entry name" value="TRANSCRIPTIONAL REPRESSOR CTCFL-RELATED"/>
    <property type="match status" value="1"/>
</dbReference>
<dbReference type="InterPro" id="IPR050888">
    <property type="entry name" value="ZnF_C2H2-type_TF"/>
</dbReference>
<dbReference type="Gene3D" id="3.30.160.60">
    <property type="entry name" value="Classic Zinc Finger"/>
    <property type="match status" value="1"/>
</dbReference>
<keyword evidence="6" id="KW-0539">Nucleus</keyword>
<proteinExistence type="predicted"/>